<evidence type="ECO:0000256" key="8">
    <source>
        <dbReference type="SAM" id="SignalP"/>
    </source>
</evidence>
<reference evidence="9 10" key="1">
    <citation type="submission" date="2024-06" db="EMBL/GenBank/DDBJ databases">
        <title>Chitinophaga defluvii sp. nov., isolated from municipal sewage.</title>
        <authorList>
            <person name="Zhang L."/>
        </authorList>
    </citation>
    <scope>NUCLEOTIDE SEQUENCE [LARGE SCALE GENOMIC DNA]</scope>
    <source>
        <strain evidence="9 10">H8</strain>
    </source>
</reference>
<accession>A0ABV2T0R5</accession>
<evidence type="ECO:0000256" key="7">
    <source>
        <dbReference type="ARBA" id="ARBA00023237"/>
    </source>
</evidence>
<evidence type="ECO:0000256" key="4">
    <source>
        <dbReference type="ARBA" id="ARBA00022452"/>
    </source>
</evidence>
<proteinExistence type="inferred from homology"/>
<dbReference type="Proteomes" id="UP001549749">
    <property type="component" value="Unassembled WGS sequence"/>
</dbReference>
<dbReference type="InterPro" id="IPR051906">
    <property type="entry name" value="TolC-like"/>
</dbReference>
<evidence type="ECO:0000256" key="6">
    <source>
        <dbReference type="ARBA" id="ARBA00023136"/>
    </source>
</evidence>
<evidence type="ECO:0000256" key="5">
    <source>
        <dbReference type="ARBA" id="ARBA00022692"/>
    </source>
</evidence>
<feature type="signal peptide" evidence="8">
    <location>
        <begin position="1"/>
        <end position="21"/>
    </location>
</feature>
<organism evidence="9 10">
    <name type="scientific">Chitinophaga defluvii</name>
    <dbReference type="NCBI Taxonomy" id="3163343"/>
    <lineage>
        <taxon>Bacteria</taxon>
        <taxon>Pseudomonadati</taxon>
        <taxon>Bacteroidota</taxon>
        <taxon>Chitinophagia</taxon>
        <taxon>Chitinophagales</taxon>
        <taxon>Chitinophagaceae</taxon>
        <taxon>Chitinophaga</taxon>
    </lineage>
</organism>
<evidence type="ECO:0000313" key="10">
    <source>
        <dbReference type="Proteomes" id="UP001549749"/>
    </source>
</evidence>
<keyword evidence="10" id="KW-1185">Reference proteome</keyword>
<feature type="chain" id="PRO_5047026099" evidence="8">
    <location>
        <begin position="22"/>
        <end position="446"/>
    </location>
</feature>
<evidence type="ECO:0000256" key="2">
    <source>
        <dbReference type="ARBA" id="ARBA00007613"/>
    </source>
</evidence>
<dbReference type="PANTHER" id="PTHR30026:SF20">
    <property type="entry name" value="OUTER MEMBRANE PROTEIN TOLC"/>
    <property type="match status" value="1"/>
</dbReference>
<keyword evidence="3" id="KW-0813">Transport</keyword>
<dbReference type="RefSeq" id="WP_354659250.1">
    <property type="nucleotide sequence ID" value="NZ_JBEXAC010000001.1"/>
</dbReference>
<dbReference type="Gene3D" id="1.20.1600.10">
    <property type="entry name" value="Outer membrane efflux proteins (OEP)"/>
    <property type="match status" value="1"/>
</dbReference>
<comment type="caution">
    <text evidence="9">The sequence shown here is derived from an EMBL/GenBank/DDBJ whole genome shotgun (WGS) entry which is preliminary data.</text>
</comment>
<name>A0ABV2T0R5_9BACT</name>
<evidence type="ECO:0000256" key="1">
    <source>
        <dbReference type="ARBA" id="ARBA00004442"/>
    </source>
</evidence>
<keyword evidence="8" id="KW-0732">Signal</keyword>
<evidence type="ECO:0000313" key="9">
    <source>
        <dbReference type="EMBL" id="MET6996608.1"/>
    </source>
</evidence>
<dbReference type="Pfam" id="PF02321">
    <property type="entry name" value="OEP"/>
    <property type="match status" value="1"/>
</dbReference>
<evidence type="ECO:0000256" key="3">
    <source>
        <dbReference type="ARBA" id="ARBA00022448"/>
    </source>
</evidence>
<keyword evidence="5" id="KW-0812">Transmembrane</keyword>
<sequence length="446" mass="50751">MYRITSLFTVILLWRSFVVQAQVDTMSYTFNLNDCIQYALTHQHDMVNAGLDKAYYYEKIKESRGKLFPHADINGNFQDNLKLATSLIPDIANGRYDVKIPVQFGTKYSSSISGQVNQTIFNSDYFLGLKASKVYGSLGEKSYTRTAIETRVAVTKAYYAVLVNEENIRLITANQLQLKKTMEDTKARYEVGVAERIDVDRIMVSYNNVVTQMDNQQRLLAYSLELLKFQVGLPAEATLQLKETVKDFPPEQGLKDTTDYLVHDRIEYSQQLTQIDLNRLSLKSKQLSFLPSLSAFVNYGFNYFSTQFSDLYKKGYGSSALGLTLAFPLFSGTERIHQVKEEKITLQKSLNDLDYLGQQIKLEVKNAFTQYQNNMALLNTQKNNITLTQGIYDRIVLKFEQGVSTSLDVISAESELKQAQSDYINALLNALVSKIELDRAMGKIKE</sequence>
<keyword evidence="6" id="KW-0472">Membrane</keyword>
<dbReference type="InterPro" id="IPR003423">
    <property type="entry name" value="OMP_efflux"/>
</dbReference>
<comment type="subcellular location">
    <subcellularLocation>
        <location evidence="1">Cell outer membrane</location>
    </subcellularLocation>
</comment>
<dbReference type="SUPFAM" id="SSF56954">
    <property type="entry name" value="Outer membrane efflux proteins (OEP)"/>
    <property type="match status" value="1"/>
</dbReference>
<dbReference type="EMBL" id="JBEXAC010000001">
    <property type="protein sequence ID" value="MET6996608.1"/>
    <property type="molecule type" value="Genomic_DNA"/>
</dbReference>
<comment type="similarity">
    <text evidence="2">Belongs to the outer membrane factor (OMF) (TC 1.B.17) family.</text>
</comment>
<protein>
    <submittedName>
        <fullName evidence="9">TolC family protein</fullName>
    </submittedName>
</protein>
<dbReference type="PANTHER" id="PTHR30026">
    <property type="entry name" value="OUTER MEMBRANE PROTEIN TOLC"/>
    <property type="match status" value="1"/>
</dbReference>
<keyword evidence="7" id="KW-0998">Cell outer membrane</keyword>
<keyword evidence="4" id="KW-1134">Transmembrane beta strand</keyword>
<gene>
    <name evidence="9" type="ORF">ABR189_04485</name>
</gene>